<keyword evidence="3" id="KW-1185">Reference proteome</keyword>
<proteinExistence type="inferred from homology"/>
<dbReference type="Proteomes" id="UP000663981">
    <property type="component" value="Unassembled WGS sequence"/>
</dbReference>
<dbReference type="Gene3D" id="3.40.50.12500">
    <property type="match status" value="1"/>
</dbReference>
<dbReference type="InterPro" id="IPR053714">
    <property type="entry name" value="Iso_Racemase_Enz_sf"/>
</dbReference>
<dbReference type="InterPro" id="IPR015942">
    <property type="entry name" value="Asp/Glu/hydantoin_racemase"/>
</dbReference>
<gene>
    <name evidence="2" type="ORF">I7822_07405</name>
</gene>
<reference evidence="2 3" key="1">
    <citation type="submission" date="2021-03" db="EMBL/GenBank/DDBJ databases">
        <title>Whole genome sequence of Metabacillus bambusae BG109.</title>
        <authorList>
            <person name="Jeong J.W."/>
        </authorList>
    </citation>
    <scope>NUCLEOTIDE SEQUENCE [LARGE SCALE GENOMIC DNA]</scope>
    <source>
        <strain evidence="2 3">BG109</strain>
    </source>
</reference>
<dbReference type="EMBL" id="JAGDEL010000004">
    <property type="protein sequence ID" value="MBO1511491.1"/>
    <property type="molecule type" value="Genomic_DNA"/>
</dbReference>
<organism evidence="2 3">
    <name type="scientific">Metabacillus bambusae</name>
    <dbReference type="NCBI Taxonomy" id="2795218"/>
    <lineage>
        <taxon>Bacteria</taxon>
        <taxon>Bacillati</taxon>
        <taxon>Bacillota</taxon>
        <taxon>Bacilli</taxon>
        <taxon>Bacillales</taxon>
        <taxon>Bacillaceae</taxon>
        <taxon>Metabacillus</taxon>
    </lineage>
</organism>
<protein>
    <submittedName>
        <fullName evidence="2">Aspartate/glutamate racemase family protein</fullName>
    </submittedName>
</protein>
<dbReference type="RefSeq" id="WP_207976541.1">
    <property type="nucleotide sequence ID" value="NZ_JAGDEL010000004.1"/>
</dbReference>
<dbReference type="Pfam" id="PF01177">
    <property type="entry name" value="Asp_Glu_race"/>
    <property type="match status" value="1"/>
</dbReference>
<evidence type="ECO:0000313" key="3">
    <source>
        <dbReference type="Proteomes" id="UP000663981"/>
    </source>
</evidence>
<comment type="similarity">
    <text evidence="1">Belongs to the HyuE racemase family.</text>
</comment>
<comment type="caution">
    <text evidence="2">The sequence shown here is derived from an EMBL/GenBank/DDBJ whole genome shotgun (WGS) entry which is preliminary data.</text>
</comment>
<evidence type="ECO:0000256" key="1">
    <source>
        <dbReference type="ARBA" id="ARBA00038414"/>
    </source>
</evidence>
<evidence type="ECO:0000313" key="2">
    <source>
        <dbReference type="EMBL" id="MBO1511491.1"/>
    </source>
</evidence>
<accession>A0ABS3MZN6</accession>
<name>A0ABS3MZN6_9BACI</name>
<sequence>MKKMIGLIHATPNSVLPMENAVHKFAPNVNYLSFIDKELLDEVNKEGRVTGKLVRRIIKLIEIAEEAGVDGVALSCSSFTPFVPLIEHLFDFPVVSVDMAMLEKAVSIGEKIGVIATVAAAGPTTTNLIKEVAEKQHKEVEIFTETIIEASVALKNGNSPKHDMLIQQKIHELAEVCDVIVIAQLSMVRALDSAGELSVHILSSGETAIKSLLSKLQH</sequence>